<dbReference type="EC" id="4.1.99.17" evidence="9"/>
<reference evidence="10" key="1">
    <citation type="submission" date="2020-12" db="EMBL/GenBank/DDBJ databases">
        <title>Taurinivorans muris gen. nov., sp. nov., fundamental and realized metabolic niche of a ubiquitous sulfidogenic bacterium in the murine intestine.</title>
        <authorList>
            <person name="Ye H."/>
            <person name="Hanson B.T."/>
            <person name="Loy A."/>
        </authorList>
    </citation>
    <scope>NUCLEOTIDE SEQUENCE</scope>
    <source>
        <strain evidence="10">LT0009</strain>
    </source>
</reference>
<evidence type="ECO:0000313" key="11">
    <source>
        <dbReference type="Proteomes" id="UP001058120"/>
    </source>
</evidence>
<dbReference type="Gene3D" id="3.20.20.540">
    <property type="entry name" value="Radical SAM ThiC family, central domain"/>
    <property type="match status" value="1"/>
</dbReference>
<evidence type="ECO:0000256" key="8">
    <source>
        <dbReference type="ARBA" id="ARBA00023239"/>
    </source>
</evidence>
<evidence type="ECO:0000256" key="2">
    <source>
        <dbReference type="ARBA" id="ARBA00022485"/>
    </source>
</evidence>
<dbReference type="SFLD" id="SFLDG01114">
    <property type="entry name" value="phosphomethylpyrimidine_syntha"/>
    <property type="match status" value="1"/>
</dbReference>
<evidence type="ECO:0000256" key="6">
    <source>
        <dbReference type="ARBA" id="ARBA00023004"/>
    </source>
</evidence>
<evidence type="ECO:0000256" key="4">
    <source>
        <dbReference type="ARBA" id="ARBA00022723"/>
    </source>
</evidence>
<evidence type="ECO:0000256" key="9">
    <source>
        <dbReference type="NCBIfam" id="TIGR00190"/>
    </source>
</evidence>
<accession>A0ABY5Y4Q6</accession>
<keyword evidence="4" id="KW-0479">Metal-binding</keyword>
<dbReference type="PANTHER" id="PTHR30557">
    <property type="entry name" value="THIAMINE BIOSYNTHESIS PROTEIN THIC"/>
    <property type="match status" value="1"/>
</dbReference>
<comment type="cofactor">
    <cofactor evidence="1">
        <name>[4Fe-4S] cluster</name>
        <dbReference type="ChEBI" id="CHEBI:49883"/>
    </cofactor>
</comment>
<keyword evidence="8" id="KW-0456">Lyase</keyword>
<evidence type="ECO:0000256" key="7">
    <source>
        <dbReference type="ARBA" id="ARBA00023014"/>
    </source>
</evidence>
<protein>
    <recommendedName>
        <fullName evidence="9">Phosphomethylpyrimidine synthase</fullName>
        <ecNumber evidence="9">4.1.99.17</ecNumber>
    </recommendedName>
</protein>
<dbReference type="EMBL" id="CP065938">
    <property type="protein sequence ID" value="UWX06667.1"/>
    <property type="molecule type" value="Genomic_DNA"/>
</dbReference>
<keyword evidence="3" id="KW-0949">S-adenosyl-L-methionine</keyword>
<dbReference type="Proteomes" id="UP001058120">
    <property type="component" value="Chromosome"/>
</dbReference>
<dbReference type="NCBIfam" id="TIGR00190">
    <property type="entry name" value="thiC"/>
    <property type="match status" value="1"/>
</dbReference>
<organism evidence="10 11">
    <name type="scientific">Taurinivorans muris</name>
    <dbReference type="NCBI Taxonomy" id="2787751"/>
    <lineage>
        <taxon>Bacteria</taxon>
        <taxon>Pseudomonadati</taxon>
        <taxon>Thermodesulfobacteriota</taxon>
        <taxon>Desulfovibrionia</taxon>
        <taxon>Desulfovibrionales</taxon>
        <taxon>Desulfovibrionaceae</taxon>
        <taxon>Taurinivorans</taxon>
    </lineage>
</organism>
<evidence type="ECO:0000256" key="3">
    <source>
        <dbReference type="ARBA" id="ARBA00022691"/>
    </source>
</evidence>
<evidence type="ECO:0000256" key="5">
    <source>
        <dbReference type="ARBA" id="ARBA00022833"/>
    </source>
</evidence>
<dbReference type="InterPro" id="IPR002817">
    <property type="entry name" value="ThiC/BzaA/B"/>
</dbReference>
<sequence>MLSKNKVLKTLFDKHAKALSAYEGLSVEELEAGINAGTMVMLGNPNHPNLEPIMIGQPARVKVNANIGTSPLTHCLDSEKNKIKACVEVGADTIMDLSISGDLDSIRRTMIASWHKPIGTVPMYAVGQQILDKDMPISSMDPEMLFKEVEKQAEQGVDYMTLHCGITRKGAQFGDDTDPKYGRVMGIVSRGGSMLARWMLDNDKENPLLVNYDRLLEICLKHNVTISLGDALRPGGGDDAGDAAQIEEAITLGQLVRRSREAGVQTMIEGPGHVRMHQIASNIQIIKQLTYNAPIYVLGPLTMDSAAGHDHIAGAIGGALGVQAGVDFLCYLTPAEHLALPNVDDVMAGVIASKIAAQAGELALGRKHAVERENAMNKARKALDWDGMTKAALDPQAVIARRAPHKDEEVCAMCGKFCAVKMLNDRRKH</sequence>
<dbReference type="Pfam" id="PF01964">
    <property type="entry name" value="ThiC_Rad_SAM"/>
    <property type="match status" value="1"/>
</dbReference>
<keyword evidence="5" id="KW-0862">Zinc</keyword>
<keyword evidence="6" id="KW-0408">Iron</keyword>
<dbReference type="SFLD" id="SFLDF00407">
    <property type="entry name" value="phosphomethylpyrimidine_syntha"/>
    <property type="match status" value="1"/>
</dbReference>
<keyword evidence="11" id="KW-1185">Reference proteome</keyword>
<dbReference type="InterPro" id="IPR038521">
    <property type="entry name" value="ThiC/Bza_core_dom"/>
</dbReference>
<dbReference type="SFLD" id="SFLDS00113">
    <property type="entry name" value="Radical_SAM_Phosphomethylpyrim"/>
    <property type="match status" value="1"/>
</dbReference>
<name>A0ABY5Y4Q6_9BACT</name>
<gene>
    <name evidence="10" type="primary">thiC</name>
    <name evidence="10" type="ORF">JBF11_05000</name>
</gene>
<keyword evidence="7" id="KW-0411">Iron-sulfur</keyword>
<evidence type="ECO:0000256" key="1">
    <source>
        <dbReference type="ARBA" id="ARBA00001966"/>
    </source>
</evidence>
<proteinExistence type="predicted"/>
<dbReference type="RefSeq" id="WP_334316278.1">
    <property type="nucleotide sequence ID" value="NZ_CP065938.1"/>
</dbReference>
<keyword evidence="2" id="KW-0004">4Fe-4S</keyword>
<dbReference type="PANTHER" id="PTHR30557:SF1">
    <property type="entry name" value="PHOSPHOMETHYLPYRIMIDINE SYNTHASE, CHLOROPLASTIC"/>
    <property type="match status" value="1"/>
</dbReference>
<dbReference type="NCBIfam" id="NF009895">
    <property type="entry name" value="PRK13352.1"/>
    <property type="match status" value="1"/>
</dbReference>
<evidence type="ECO:0000313" key="10">
    <source>
        <dbReference type="EMBL" id="UWX06667.1"/>
    </source>
</evidence>